<evidence type="ECO:0000256" key="5">
    <source>
        <dbReference type="ARBA" id="ARBA00022729"/>
    </source>
</evidence>
<feature type="transmembrane region" description="Helical" evidence="9">
    <location>
        <begin position="186"/>
        <end position="208"/>
    </location>
</feature>
<evidence type="ECO:0000256" key="10">
    <source>
        <dbReference type="SAM" id="SignalP"/>
    </source>
</evidence>
<feature type="chain" id="PRO_5017334605" evidence="10">
    <location>
        <begin position="20"/>
        <end position="332"/>
    </location>
</feature>
<comment type="caution">
    <text evidence="11">The sequence shown here is derived from an EMBL/GenBank/DDBJ whole genome shotgun (WGS) entry which is preliminary data.</text>
</comment>
<keyword evidence="4 9" id="KW-0812">Transmembrane</keyword>
<protein>
    <submittedName>
        <fullName evidence="11">Oligosaccharyl transferase subunit gamma</fullName>
    </submittedName>
</protein>
<evidence type="ECO:0000256" key="9">
    <source>
        <dbReference type="SAM" id="Phobius"/>
    </source>
</evidence>
<evidence type="ECO:0000256" key="4">
    <source>
        <dbReference type="ARBA" id="ARBA00022692"/>
    </source>
</evidence>
<evidence type="ECO:0000313" key="11">
    <source>
        <dbReference type="EMBL" id="RJE23649.1"/>
    </source>
</evidence>
<dbReference type="OrthoDB" id="67566at2759"/>
<name>A0A3A2ZKB0_9EURO</name>
<feature type="signal peptide" evidence="10">
    <location>
        <begin position="1"/>
        <end position="19"/>
    </location>
</feature>
<evidence type="ECO:0000256" key="7">
    <source>
        <dbReference type="ARBA" id="ARBA00022989"/>
    </source>
</evidence>
<dbReference type="Pfam" id="PF04756">
    <property type="entry name" value="OST3_OST6"/>
    <property type="match status" value="1"/>
</dbReference>
<dbReference type="InterPro" id="IPR021149">
    <property type="entry name" value="OligosaccharylTrfase_OST3/OST6"/>
</dbReference>
<accession>A0A3A2ZKB0</accession>
<dbReference type="GO" id="GO:0018279">
    <property type="term" value="P:protein N-linked glycosylation via asparagine"/>
    <property type="evidence" value="ECO:0007669"/>
    <property type="project" value="TreeGrafter"/>
</dbReference>
<keyword evidence="6" id="KW-0256">Endoplasmic reticulum</keyword>
<dbReference type="GO" id="GO:0008250">
    <property type="term" value="C:oligosaccharyltransferase complex"/>
    <property type="evidence" value="ECO:0007669"/>
    <property type="project" value="TreeGrafter"/>
</dbReference>
<keyword evidence="5 10" id="KW-0732">Signal</keyword>
<feature type="transmembrane region" description="Helical" evidence="9">
    <location>
        <begin position="215"/>
        <end position="234"/>
    </location>
</feature>
<feature type="transmembrane region" description="Helical" evidence="9">
    <location>
        <begin position="268"/>
        <end position="287"/>
    </location>
</feature>
<dbReference type="Gene3D" id="3.40.30.10">
    <property type="entry name" value="Glutaredoxin"/>
    <property type="match status" value="1"/>
</dbReference>
<keyword evidence="11" id="KW-0808">Transferase</keyword>
<dbReference type="PANTHER" id="PTHR12692">
    <property type="entry name" value="DOLICHYL-DIPHOSPHOOLIGOSACCHARIDE--PROTEIN GLYCOSYLTRANSFERASE-RELATED"/>
    <property type="match status" value="1"/>
</dbReference>
<comment type="similarity">
    <text evidence="3">Belongs to the OST3/OST6 family.</text>
</comment>
<dbReference type="Proteomes" id="UP000266188">
    <property type="component" value="Unassembled WGS sequence"/>
</dbReference>
<feature type="transmembrane region" description="Helical" evidence="9">
    <location>
        <begin position="299"/>
        <end position="318"/>
    </location>
</feature>
<comment type="function">
    <text evidence="1">Subunit of the oligosaccharyl transferase (OST) complex that catalyzes the initial transfer of a defined glycan (Glc(3)Man(9)GlcNAc(2) in eukaryotes) from the lipid carrier dolichol-pyrophosphate to an asparagine residue within an Asn-X-Ser/Thr consensus motif in nascent polypeptide chains, the first step in protein N-glycosylation. N-glycosylation occurs cotranslationally and the complex associates with the Sec61 complex at the channel-forming translocon complex that mediates protein translocation across the endoplasmic reticulum (ER). All subunits are required for a maximal enzyme activity.</text>
</comment>
<reference evidence="12" key="1">
    <citation type="submission" date="2017-02" db="EMBL/GenBank/DDBJ databases">
        <authorList>
            <person name="Tafer H."/>
            <person name="Lopandic K."/>
        </authorList>
    </citation>
    <scope>NUCLEOTIDE SEQUENCE [LARGE SCALE GENOMIC DNA]</scope>
    <source>
        <strain evidence="12">CBS 366.77</strain>
    </source>
</reference>
<comment type="subcellular location">
    <subcellularLocation>
        <location evidence="2">Endoplasmic reticulum membrane</location>
        <topology evidence="2">Multi-pass membrane protein</topology>
    </subcellularLocation>
</comment>
<dbReference type="GO" id="GO:0016740">
    <property type="term" value="F:transferase activity"/>
    <property type="evidence" value="ECO:0007669"/>
    <property type="project" value="UniProtKB-KW"/>
</dbReference>
<evidence type="ECO:0000256" key="6">
    <source>
        <dbReference type="ARBA" id="ARBA00022824"/>
    </source>
</evidence>
<keyword evidence="12" id="KW-1185">Reference proteome</keyword>
<dbReference type="FunFam" id="3.40.30.10:FF:000302">
    <property type="entry name" value="Oligosaccharyl transferase subunit (Gamma), putative"/>
    <property type="match status" value="1"/>
</dbReference>
<keyword evidence="7 9" id="KW-1133">Transmembrane helix</keyword>
<evidence type="ECO:0000256" key="2">
    <source>
        <dbReference type="ARBA" id="ARBA00004477"/>
    </source>
</evidence>
<dbReference type="STRING" id="2070753.A0A3A2ZKB0"/>
<dbReference type="SUPFAM" id="SSF52833">
    <property type="entry name" value="Thioredoxin-like"/>
    <property type="match status" value="1"/>
</dbReference>
<dbReference type="EMBL" id="MVGC01000111">
    <property type="protein sequence ID" value="RJE23649.1"/>
    <property type="molecule type" value="Genomic_DNA"/>
</dbReference>
<proteinExistence type="inferred from homology"/>
<dbReference type="PANTHER" id="PTHR12692:SF0">
    <property type="entry name" value="GH11935P"/>
    <property type="match status" value="1"/>
</dbReference>
<evidence type="ECO:0000256" key="1">
    <source>
        <dbReference type="ARBA" id="ARBA00002791"/>
    </source>
</evidence>
<evidence type="ECO:0000256" key="3">
    <source>
        <dbReference type="ARBA" id="ARBA00009561"/>
    </source>
</evidence>
<gene>
    <name evidence="11" type="ORF">PHISCL_04025</name>
</gene>
<keyword evidence="8 9" id="KW-0472">Membrane</keyword>
<organism evidence="11 12">
    <name type="scientific">Aspergillus sclerotialis</name>
    <dbReference type="NCBI Taxonomy" id="2070753"/>
    <lineage>
        <taxon>Eukaryota</taxon>
        <taxon>Fungi</taxon>
        <taxon>Dikarya</taxon>
        <taxon>Ascomycota</taxon>
        <taxon>Pezizomycotina</taxon>
        <taxon>Eurotiomycetes</taxon>
        <taxon>Eurotiomycetidae</taxon>
        <taxon>Eurotiales</taxon>
        <taxon>Aspergillaceae</taxon>
        <taxon>Aspergillus</taxon>
        <taxon>Aspergillus subgen. Polypaecilum</taxon>
    </lineage>
</organism>
<dbReference type="InterPro" id="IPR036249">
    <property type="entry name" value="Thioredoxin-like_sf"/>
</dbReference>
<dbReference type="AlphaFoldDB" id="A0A3A2ZKB0"/>
<evidence type="ECO:0000313" key="12">
    <source>
        <dbReference type="Proteomes" id="UP000266188"/>
    </source>
</evidence>
<sequence>MKIFHLIFSLLCVVSCALCTGSSSDRFEKYQSLSRFGQLDLDDSSYEDIISEPHDYHVAVLLTATESRFGCILCREFQPEWDLIARSWNRGSQKTDSPRLLFGSLDFSNGKGTFQKLIEGKLMLQTAPVLLLYPPTVGPFAKVDPTPLRFDFSGPISADQIYSWINRHLPDGPKPPLVRPINYTRLVSAVTVLMGIVTLFTALSTYILPIVQNRNLWAAASLISILLFTSGHMFNHIRKVPYVIGDGKGGISYFASGFTNQFGMETQVIAAIYAVLSFATIAIAMKVPRMGDAKSQQVAVIVWAAVLLSMYSFLLSVFKAKNSGYPFFLPPF</sequence>
<evidence type="ECO:0000256" key="8">
    <source>
        <dbReference type="ARBA" id="ARBA00023136"/>
    </source>
</evidence>